<sequence>MSIRVVQWTTGGVARSAVRAVLAHPRLELVGCFAWSDEKDGKDVGELCGLPPLGVQATSSFDAIIALRPDVVLYMPLLWDVDDMVRLLEAGINVISTANFLTGRSYGEKDMNRLHEAARRGGVSLYGTGINPGLAGVVGLTAAALCREVEKISIFEAADCTHYASAETWQALGFGSPPDTPGLADAAKQRQLVFQDAVEVIAKALGADLDEVRYAPEFGLATRDLDLGYMTIPRGTVCGLKGRWQGIVRGRPLIELGLLWRLGNAMEPDWPIEEGYVMEIRGHPNVRLRYEFEYSADAVDRDAHTANPAVNAVPAVVAAPPGLVTADDLPLVTAGSIAAP</sequence>
<dbReference type="RefSeq" id="WP_071064221.1">
    <property type="nucleotide sequence ID" value="NZ_MAXA01000216.1"/>
</dbReference>
<evidence type="ECO:0000313" key="3">
    <source>
        <dbReference type="Proteomes" id="UP000179769"/>
    </source>
</evidence>
<keyword evidence="3" id="KW-1185">Reference proteome</keyword>
<dbReference type="Proteomes" id="UP000179769">
    <property type="component" value="Unassembled WGS sequence"/>
</dbReference>
<evidence type="ECO:0000313" key="2">
    <source>
        <dbReference type="EMBL" id="OHV27865.1"/>
    </source>
</evidence>
<organism evidence="2 3">
    <name type="scientific">Parafrankia soli</name>
    <dbReference type="NCBI Taxonomy" id="2599596"/>
    <lineage>
        <taxon>Bacteria</taxon>
        <taxon>Bacillati</taxon>
        <taxon>Actinomycetota</taxon>
        <taxon>Actinomycetes</taxon>
        <taxon>Frankiales</taxon>
        <taxon>Frankiaceae</taxon>
        <taxon>Parafrankia</taxon>
    </lineage>
</organism>
<feature type="domain" description="2,4-diaminopentanoate dehydrogenase C-terminal" evidence="1">
    <location>
        <begin position="141"/>
        <end position="334"/>
    </location>
</feature>
<dbReference type="SUPFAM" id="SSF51735">
    <property type="entry name" value="NAD(P)-binding Rossmann-fold domains"/>
    <property type="match status" value="1"/>
</dbReference>
<dbReference type="InterPro" id="IPR036291">
    <property type="entry name" value="NAD(P)-bd_dom_sf"/>
</dbReference>
<dbReference type="Pfam" id="PF19328">
    <property type="entry name" value="DAP_DH_C"/>
    <property type="match status" value="1"/>
</dbReference>
<dbReference type="CDD" id="cd24146">
    <property type="entry name" value="nat-AmDH_N_like"/>
    <property type="match status" value="1"/>
</dbReference>
<reference evidence="3" key="1">
    <citation type="submission" date="2016-07" db="EMBL/GenBank/DDBJ databases">
        <title>Frankia sp. NRRL B-16219 Genome sequencing.</title>
        <authorList>
            <person name="Ghodhbane-Gtari F."/>
            <person name="Swanson E."/>
            <person name="Gueddou A."/>
            <person name="Louati M."/>
            <person name="Nouioui I."/>
            <person name="Hezbri K."/>
            <person name="Abebe-Akele F."/>
            <person name="Simpson S."/>
            <person name="Morris K."/>
            <person name="Thomas K."/>
            <person name="Gtari M."/>
            <person name="Tisa L.S."/>
        </authorList>
    </citation>
    <scope>NUCLEOTIDE SEQUENCE [LARGE SCALE GENOMIC DNA]</scope>
    <source>
        <strain evidence="3">NRRL B-16219</strain>
    </source>
</reference>
<gene>
    <name evidence="2" type="ORF">BBK14_18930</name>
</gene>
<dbReference type="AlphaFoldDB" id="A0A1S1Q3U8"/>
<comment type="caution">
    <text evidence="2">The sequence shown here is derived from an EMBL/GenBank/DDBJ whole genome shotgun (WGS) entry which is preliminary data.</text>
</comment>
<proteinExistence type="predicted"/>
<protein>
    <submittedName>
        <fullName evidence="2">Dihydrodipicolinate reductase</fullName>
    </submittedName>
</protein>
<accession>A0A1S1Q3U8</accession>
<dbReference type="Gene3D" id="3.40.50.720">
    <property type="entry name" value="NAD(P)-binding Rossmann-like Domain"/>
    <property type="match status" value="1"/>
</dbReference>
<evidence type="ECO:0000259" key="1">
    <source>
        <dbReference type="Pfam" id="PF19328"/>
    </source>
</evidence>
<dbReference type="OrthoDB" id="4759936at2"/>
<dbReference type="EMBL" id="MAXA01000216">
    <property type="protein sequence ID" value="OHV27865.1"/>
    <property type="molecule type" value="Genomic_DNA"/>
</dbReference>
<name>A0A1S1Q3U8_9ACTN</name>
<dbReference type="InterPro" id="IPR045760">
    <property type="entry name" value="DAP_DH_C"/>
</dbReference>